<proteinExistence type="predicted"/>
<keyword evidence="1" id="KW-0802">TPR repeat</keyword>
<organism evidence="2 3">
    <name type="scientific">Patiriisocius marinistellae</name>
    <dbReference type="NCBI Taxonomy" id="2494560"/>
    <lineage>
        <taxon>Bacteria</taxon>
        <taxon>Pseudomonadati</taxon>
        <taxon>Bacteroidota</taxon>
        <taxon>Flavobacteriia</taxon>
        <taxon>Flavobacteriales</taxon>
        <taxon>Flavobacteriaceae</taxon>
        <taxon>Patiriisocius</taxon>
    </lineage>
</organism>
<dbReference type="SMART" id="SM00028">
    <property type="entry name" value="TPR"/>
    <property type="match status" value="3"/>
</dbReference>
<dbReference type="AlphaFoldDB" id="A0A5J4G0Q6"/>
<sequence>MNIKYLIYTATVVLLIVSCKNETPKAEIVETSSYEAYLNNVNKQSTVNAEQEVAYWSKRLDKDTTGIGDIGALAGAYSSLFDASGNINALKNSEVLYKRAIEIAASKDPYVRGLAHNYISQHRFKEAKTLLEDLYAGPTNKRATEFMLFDVYMELGEYEKADQMLGNFRNNGDYNYLIRVAKWSDYNGELDSAIRYLEKAKDIAESRDTKALKIWTYSNIADFYGHAGRLNDSYNHYIKTLELQPDNSYSKKGIAWMKYSKEKNTTEANRILDSIIVHHNIPDYYLLKAEMAEFDGDTIKANAYLDTFMEKAANPMYGAMYNTYKIEVLVDRDPVKALALANEEVNNRETPEAYQLLALAQLKNGQKKEALKTIEEHVAEKTYEPMALYHSALVYQANGLKDKVEPIKEELQGASYEIGPVLAAEVEKL</sequence>
<dbReference type="RefSeq" id="WP_151893859.1">
    <property type="nucleotide sequence ID" value="NZ_BKCF01000002.1"/>
</dbReference>
<dbReference type="EMBL" id="BKCF01000002">
    <property type="protein sequence ID" value="GEQ85915.1"/>
    <property type="molecule type" value="Genomic_DNA"/>
</dbReference>
<accession>A0A5J4G0Q6</accession>
<dbReference type="PROSITE" id="PS50005">
    <property type="entry name" value="TPR"/>
    <property type="match status" value="1"/>
</dbReference>
<comment type="caution">
    <text evidence="2">The sequence shown here is derived from an EMBL/GenBank/DDBJ whole genome shotgun (WGS) entry which is preliminary data.</text>
</comment>
<evidence type="ECO:0000256" key="1">
    <source>
        <dbReference type="PROSITE-ProRule" id="PRU00339"/>
    </source>
</evidence>
<protein>
    <submittedName>
        <fullName evidence="2">Uncharacterized protein</fullName>
    </submittedName>
</protein>
<dbReference type="InterPro" id="IPR011990">
    <property type="entry name" value="TPR-like_helical_dom_sf"/>
</dbReference>
<evidence type="ECO:0000313" key="3">
    <source>
        <dbReference type="Proteomes" id="UP000326994"/>
    </source>
</evidence>
<dbReference type="OrthoDB" id="1399920at2"/>
<dbReference type="SUPFAM" id="SSF48452">
    <property type="entry name" value="TPR-like"/>
    <property type="match status" value="1"/>
</dbReference>
<dbReference type="Proteomes" id="UP000326994">
    <property type="component" value="Unassembled WGS sequence"/>
</dbReference>
<dbReference type="InterPro" id="IPR019734">
    <property type="entry name" value="TPR_rpt"/>
</dbReference>
<name>A0A5J4G0Q6_9FLAO</name>
<reference evidence="2 3" key="1">
    <citation type="submission" date="2019-08" db="EMBL/GenBank/DDBJ databases">
        <title>Ulvibacter marinistellae sp. nov., isolated from a starfish, Patiria pectinifera.</title>
        <authorList>
            <person name="Kawano K."/>
            <person name="Ushijima N."/>
            <person name="Kihara M."/>
            <person name="Itoh H."/>
        </authorList>
    </citation>
    <scope>NUCLEOTIDE SEQUENCE [LARGE SCALE GENOMIC DNA]</scope>
    <source>
        <strain evidence="2 3">KK4</strain>
    </source>
</reference>
<dbReference type="PROSITE" id="PS51257">
    <property type="entry name" value="PROKAR_LIPOPROTEIN"/>
    <property type="match status" value="1"/>
</dbReference>
<evidence type="ECO:0000313" key="2">
    <source>
        <dbReference type="EMBL" id="GEQ85915.1"/>
    </source>
</evidence>
<keyword evidence="3" id="KW-1185">Reference proteome</keyword>
<feature type="repeat" description="TPR" evidence="1">
    <location>
        <begin position="214"/>
        <end position="247"/>
    </location>
</feature>
<dbReference type="Gene3D" id="1.25.40.10">
    <property type="entry name" value="Tetratricopeptide repeat domain"/>
    <property type="match status" value="3"/>
</dbReference>
<gene>
    <name evidence="2" type="ORF">ULMS_14230</name>
</gene>